<evidence type="ECO:0000256" key="1">
    <source>
        <dbReference type="ARBA" id="ARBA00006479"/>
    </source>
</evidence>
<dbReference type="Gene3D" id="1.10.10.10">
    <property type="entry name" value="Winged helix-like DNA-binding domain superfamily/Winged helix DNA-binding domain"/>
    <property type="match status" value="1"/>
</dbReference>
<comment type="similarity">
    <text evidence="1">Belongs to the ROK (NagC/XylR) family.</text>
</comment>
<dbReference type="RefSeq" id="WP_124845287.1">
    <property type="nucleotide sequence ID" value="NZ_JAUNKP010000036.1"/>
</dbReference>
<dbReference type="InterPro" id="IPR043129">
    <property type="entry name" value="ATPase_NBD"/>
</dbReference>
<protein>
    <submittedName>
        <fullName evidence="2">ROK family transcriptional regulator</fullName>
    </submittedName>
</protein>
<evidence type="ECO:0000313" key="3">
    <source>
        <dbReference type="Proteomes" id="UP000280819"/>
    </source>
</evidence>
<dbReference type="Proteomes" id="UP000280819">
    <property type="component" value="Unassembled WGS sequence"/>
</dbReference>
<reference evidence="2 3" key="1">
    <citation type="submission" date="2018-11" db="EMBL/GenBank/DDBJ databases">
        <title>Genomes From Bacteria Associated with the Canine Oral Cavity: a Test Case for Automated Genome-Based Taxonomic Assignment.</title>
        <authorList>
            <person name="Coil D.A."/>
            <person name="Jospin G."/>
            <person name="Darling A.E."/>
            <person name="Wallis C."/>
            <person name="Davis I.J."/>
            <person name="Harris S."/>
            <person name="Eisen J.A."/>
            <person name="Holcombe L.J."/>
            <person name="O'Flynn C."/>
        </authorList>
    </citation>
    <scope>NUCLEOTIDE SEQUENCE [LARGE SCALE GENOMIC DNA]</scope>
    <source>
        <strain evidence="2 3">OH887_COT-365</strain>
    </source>
</reference>
<dbReference type="InterPro" id="IPR036388">
    <property type="entry name" value="WH-like_DNA-bd_sf"/>
</dbReference>
<dbReference type="SUPFAM" id="SSF53067">
    <property type="entry name" value="Actin-like ATPase domain"/>
    <property type="match status" value="1"/>
</dbReference>
<dbReference type="PANTHER" id="PTHR18964">
    <property type="entry name" value="ROK (REPRESSOR, ORF, KINASE) FAMILY"/>
    <property type="match status" value="1"/>
</dbReference>
<dbReference type="CDD" id="cd00093">
    <property type="entry name" value="HTH_XRE"/>
    <property type="match status" value="1"/>
</dbReference>
<comment type="caution">
    <text evidence="2">The sequence shown here is derived from an EMBL/GenBank/DDBJ whole genome shotgun (WGS) entry which is preliminary data.</text>
</comment>
<dbReference type="EMBL" id="RQZG01000013">
    <property type="protein sequence ID" value="RRD04204.1"/>
    <property type="molecule type" value="Genomic_DNA"/>
</dbReference>
<dbReference type="AlphaFoldDB" id="A0A3P1T4G1"/>
<gene>
    <name evidence="2" type="ORF">EII34_11405</name>
</gene>
<organism evidence="2 3">
    <name type="scientific">Arachnia propionica</name>
    <dbReference type="NCBI Taxonomy" id="1750"/>
    <lineage>
        <taxon>Bacteria</taxon>
        <taxon>Bacillati</taxon>
        <taxon>Actinomycetota</taxon>
        <taxon>Actinomycetes</taxon>
        <taxon>Propionibacteriales</taxon>
        <taxon>Propionibacteriaceae</taxon>
        <taxon>Arachnia</taxon>
    </lineage>
</organism>
<dbReference type="InterPro" id="IPR001387">
    <property type="entry name" value="Cro/C1-type_HTH"/>
</dbReference>
<sequence length="386" mass="39195">MSDGAAAPGSQASLREANSQRIVEAVKLYGRITQVELAAATGLSPATVSNIVRQLLVTGVVETSTTTRSGRRAQAVSLVRSSKLAAGVHIGRRAATVLIADASQQVSDRQHLPLPTDHRHDTTLDRIALLIPELVERVGADPSDLGGVQVALPATPVGAGRAGLPGWDGADVAGTLERRLAQPVGLLTEAEAVAVAEHRFGTLRGVGTSLVVRAGHVVDGCILIDGRIHRGSGVAGSLGHLRVDHAGRICWCGARGCLNTVVSSEALAEDLRVSHGPMTPRGIVAAAGKGDPGCRQVLADAGAAIGSVVADAACLLGLQRVVVAGELAVAAEVLLPPIRDALAARPILAAGLEVVPVSCDDPEARGALALAHDGIDPLGTTLEGGS</sequence>
<dbReference type="InterPro" id="IPR036390">
    <property type="entry name" value="WH_DNA-bd_sf"/>
</dbReference>
<accession>A0A3P1T4G1</accession>
<name>A0A3P1T4G1_9ACTN</name>
<proteinExistence type="inferred from homology"/>
<dbReference type="OrthoDB" id="3189808at2"/>
<dbReference type="InterPro" id="IPR000600">
    <property type="entry name" value="ROK"/>
</dbReference>
<dbReference type="PANTHER" id="PTHR18964:SF173">
    <property type="entry name" value="GLUCOKINASE"/>
    <property type="match status" value="1"/>
</dbReference>
<dbReference type="Gene3D" id="3.30.420.40">
    <property type="match status" value="2"/>
</dbReference>
<dbReference type="Pfam" id="PF00480">
    <property type="entry name" value="ROK"/>
    <property type="match status" value="1"/>
</dbReference>
<evidence type="ECO:0000313" key="2">
    <source>
        <dbReference type="EMBL" id="RRD04204.1"/>
    </source>
</evidence>
<dbReference type="SUPFAM" id="SSF46785">
    <property type="entry name" value="Winged helix' DNA-binding domain"/>
    <property type="match status" value="1"/>
</dbReference>
<dbReference type="Pfam" id="PF13412">
    <property type="entry name" value="HTH_24"/>
    <property type="match status" value="1"/>
</dbReference>